<reference evidence="2" key="1">
    <citation type="journal article" date="2005" name="Nature">
        <title>The map-based sequence of the rice genome.</title>
        <authorList>
            <consortium name="International rice genome sequencing project (IRGSP)"/>
            <person name="Matsumoto T."/>
            <person name="Wu J."/>
            <person name="Kanamori H."/>
            <person name="Katayose Y."/>
            <person name="Fujisawa M."/>
            <person name="Namiki N."/>
            <person name="Mizuno H."/>
            <person name="Yamamoto K."/>
            <person name="Antonio B.A."/>
            <person name="Baba T."/>
            <person name="Sakata K."/>
            <person name="Nagamura Y."/>
            <person name="Aoki H."/>
            <person name="Arikawa K."/>
            <person name="Arita K."/>
            <person name="Bito T."/>
            <person name="Chiden Y."/>
            <person name="Fujitsuka N."/>
            <person name="Fukunaka R."/>
            <person name="Hamada M."/>
            <person name="Harada C."/>
            <person name="Hayashi A."/>
            <person name="Hijishita S."/>
            <person name="Honda M."/>
            <person name="Hosokawa S."/>
            <person name="Ichikawa Y."/>
            <person name="Idonuma A."/>
            <person name="Iijima M."/>
            <person name="Ikeda M."/>
            <person name="Ikeno M."/>
            <person name="Ito K."/>
            <person name="Ito S."/>
            <person name="Ito T."/>
            <person name="Ito Y."/>
            <person name="Ito Y."/>
            <person name="Iwabuchi A."/>
            <person name="Kamiya K."/>
            <person name="Karasawa W."/>
            <person name="Kurita K."/>
            <person name="Katagiri S."/>
            <person name="Kikuta A."/>
            <person name="Kobayashi H."/>
            <person name="Kobayashi N."/>
            <person name="Machita K."/>
            <person name="Maehara T."/>
            <person name="Masukawa M."/>
            <person name="Mizubayashi T."/>
            <person name="Mukai Y."/>
            <person name="Nagasaki H."/>
            <person name="Nagata Y."/>
            <person name="Naito S."/>
            <person name="Nakashima M."/>
            <person name="Nakama Y."/>
            <person name="Nakamichi Y."/>
            <person name="Nakamura M."/>
            <person name="Meguro A."/>
            <person name="Negishi M."/>
            <person name="Ohta I."/>
            <person name="Ohta T."/>
            <person name="Okamoto M."/>
            <person name="Ono N."/>
            <person name="Saji S."/>
            <person name="Sakaguchi M."/>
            <person name="Sakai K."/>
            <person name="Shibata M."/>
            <person name="Shimokawa T."/>
            <person name="Song J."/>
            <person name="Takazaki Y."/>
            <person name="Terasawa K."/>
            <person name="Tsugane M."/>
            <person name="Tsuji K."/>
            <person name="Ueda S."/>
            <person name="Waki K."/>
            <person name="Yamagata H."/>
            <person name="Yamamoto M."/>
            <person name="Yamamoto S."/>
            <person name="Yamane H."/>
            <person name="Yoshiki S."/>
            <person name="Yoshihara R."/>
            <person name="Yukawa K."/>
            <person name="Zhong H."/>
            <person name="Yano M."/>
            <person name="Yuan Q."/>
            <person name="Ouyang S."/>
            <person name="Liu J."/>
            <person name="Jones K.M."/>
            <person name="Gansberger K."/>
            <person name="Moffat K."/>
            <person name="Hill J."/>
            <person name="Bera J."/>
            <person name="Fadrosh D."/>
            <person name="Jin S."/>
            <person name="Johri S."/>
            <person name="Kim M."/>
            <person name="Overton L."/>
            <person name="Reardon M."/>
            <person name="Tsitrin T."/>
            <person name="Vuong H."/>
            <person name="Weaver B."/>
            <person name="Ciecko A."/>
            <person name="Tallon L."/>
            <person name="Jackson J."/>
            <person name="Pai G."/>
            <person name="Aken S.V."/>
            <person name="Utterback T."/>
            <person name="Reidmuller S."/>
            <person name="Feldblyum T."/>
            <person name="Hsiao J."/>
            <person name="Zismann V."/>
            <person name="Iobst S."/>
            <person name="de Vazeille A.R."/>
            <person name="Buell C.R."/>
            <person name="Ying K."/>
            <person name="Li Y."/>
            <person name="Lu T."/>
            <person name="Huang Y."/>
            <person name="Zhao Q."/>
            <person name="Feng Q."/>
            <person name="Zhang L."/>
            <person name="Zhu J."/>
            <person name="Weng Q."/>
            <person name="Mu J."/>
            <person name="Lu Y."/>
            <person name="Fan D."/>
            <person name="Liu Y."/>
            <person name="Guan J."/>
            <person name="Zhang Y."/>
            <person name="Yu S."/>
            <person name="Liu X."/>
            <person name="Zhang Y."/>
            <person name="Hong G."/>
            <person name="Han B."/>
            <person name="Choisne N."/>
            <person name="Demange N."/>
            <person name="Orjeda G."/>
            <person name="Samain S."/>
            <person name="Cattolico L."/>
            <person name="Pelletier E."/>
            <person name="Couloux A."/>
            <person name="Segurens B."/>
            <person name="Wincker P."/>
            <person name="D'Hont A."/>
            <person name="Scarpelli C."/>
            <person name="Weissenbach J."/>
            <person name="Salanoubat M."/>
            <person name="Quetier F."/>
            <person name="Yu Y."/>
            <person name="Kim H.R."/>
            <person name="Rambo T."/>
            <person name="Currie J."/>
            <person name="Collura K."/>
            <person name="Luo M."/>
            <person name="Yang T."/>
            <person name="Ammiraju J.S.S."/>
            <person name="Engler F."/>
            <person name="Soderlund C."/>
            <person name="Wing R.A."/>
            <person name="Palmer L.E."/>
            <person name="de la Bastide M."/>
            <person name="Spiegel L."/>
            <person name="Nascimento L."/>
            <person name="Zutavern T."/>
            <person name="O'Shaughnessy A."/>
            <person name="Dike S."/>
            <person name="Dedhia N."/>
            <person name="Preston R."/>
            <person name="Balija V."/>
            <person name="McCombie W.R."/>
            <person name="Chow T."/>
            <person name="Chen H."/>
            <person name="Chung M."/>
            <person name="Chen C."/>
            <person name="Shaw J."/>
            <person name="Wu H."/>
            <person name="Hsiao K."/>
            <person name="Chao Y."/>
            <person name="Chu M."/>
            <person name="Cheng C."/>
            <person name="Hour A."/>
            <person name="Lee P."/>
            <person name="Lin S."/>
            <person name="Lin Y."/>
            <person name="Liou J."/>
            <person name="Liu S."/>
            <person name="Hsing Y."/>
            <person name="Raghuvanshi S."/>
            <person name="Mohanty A."/>
            <person name="Bharti A.K."/>
            <person name="Gaur A."/>
            <person name="Gupta V."/>
            <person name="Kumar D."/>
            <person name="Ravi V."/>
            <person name="Vij S."/>
            <person name="Kapur A."/>
            <person name="Khurana P."/>
            <person name="Khurana P."/>
            <person name="Khurana J.P."/>
            <person name="Tyagi A.K."/>
            <person name="Gaikwad K."/>
            <person name="Singh A."/>
            <person name="Dalal V."/>
            <person name="Srivastava S."/>
            <person name="Dixit A."/>
            <person name="Pal A.K."/>
            <person name="Ghazi I.A."/>
            <person name="Yadav M."/>
            <person name="Pandit A."/>
            <person name="Bhargava A."/>
            <person name="Sureshbabu K."/>
            <person name="Batra K."/>
            <person name="Sharma T.R."/>
            <person name="Mohapatra T."/>
            <person name="Singh N.K."/>
            <person name="Messing J."/>
            <person name="Nelson A.B."/>
            <person name="Fuks G."/>
            <person name="Kavchok S."/>
            <person name="Keizer G."/>
            <person name="Linton E."/>
            <person name="Llaca V."/>
            <person name="Song R."/>
            <person name="Tanyolac B."/>
            <person name="Young S."/>
            <person name="Ho-Il K."/>
            <person name="Hahn J.H."/>
            <person name="Sangsakoo G."/>
            <person name="Vanavichit A."/>
            <person name="de Mattos Luiz.A.T."/>
            <person name="Zimmer P.D."/>
            <person name="Malone G."/>
            <person name="Dellagostin O."/>
            <person name="de Oliveira A.C."/>
            <person name="Bevan M."/>
            <person name="Bancroft I."/>
            <person name="Minx P."/>
            <person name="Cordum H."/>
            <person name="Wilson R."/>
            <person name="Cheng Z."/>
            <person name="Jin W."/>
            <person name="Jiang J."/>
            <person name="Leong S.A."/>
            <person name="Iwama H."/>
            <person name="Gojobori T."/>
            <person name="Itoh T."/>
            <person name="Niimura Y."/>
            <person name="Fujii Y."/>
            <person name="Habara T."/>
            <person name="Sakai H."/>
            <person name="Sato Y."/>
            <person name="Wilson G."/>
            <person name="Kumar K."/>
            <person name="McCouch S."/>
            <person name="Juretic N."/>
            <person name="Hoen D."/>
            <person name="Wright S."/>
            <person name="Bruskiewich R."/>
            <person name="Bureau T."/>
            <person name="Miyao A."/>
            <person name="Hirochika H."/>
            <person name="Nishikawa T."/>
            <person name="Kadowaki K."/>
            <person name="Sugiura M."/>
            <person name="Burr B."/>
            <person name="Sasaki T."/>
        </authorList>
    </citation>
    <scope>NUCLEOTIDE SEQUENCE [LARGE SCALE GENOMIC DNA]</scope>
    <source>
        <strain evidence="2">cv. Nipponbare</strain>
    </source>
</reference>
<dbReference type="InParanoid" id="A0A0P0WSB3"/>
<sequence>MAGNEGRRSQPSIHPSFGHIATLHTNRRWCVGSILHRRSSLSDAVLKGIGLTL</sequence>
<dbReference type="AlphaFoldDB" id="A0A0P0WSB3"/>
<dbReference type="EMBL" id="AP014962">
    <property type="protein sequence ID" value="BAS96150.1"/>
    <property type="molecule type" value="Genomic_DNA"/>
</dbReference>
<dbReference type="PaxDb" id="39947-A0A0P0WSB3"/>
<reference evidence="1 2" key="2">
    <citation type="journal article" date="2013" name="Plant Cell Physiol.">
        <title>Rice Annotation Project Database (RAP-DB): an integrative and interactive database for rice genomics.</title>
        <authorList>
            <person name="Sakai H."/>
            <person name="Lee S.S."/>
            <person name="Tanaka T."/>
            <person name="Numa H."/>
            <person name="Kim J."/>
            <person name="Kawahara Y."/>
            <person name="Wakimoto H."/>
            <person name="Yang C.C."/>
            <person name="Iwamoto M."/>
            <person name="Abe T."/>
            <person name="Yamada Y."/>
            <person name="Muto A."/>
            <person name="Inokuchi H."/>
            <person name="Ikemura T."/>
            <person name="Matsumoto T."/>
            <person name="Sasaki T."/>
            <person name="Itoh T."/>
        </authorList>
    </citation>
    <scope>NUCLEOTIDE SEQUENCE [LARGE SCALE GENOMIC DNA]</scope>
    <source>
        <strain evidence="2">cv. Nipponbare</strain>
    </source>
</reference>
<keyword evidence="2" id="KW-1185">Reference proteome</keyword>
<protein>
    <submittedName>
        <fullName evidence="1">Os06g0147200 protein</fullName>
    </submittedName>
</protein>
<dbReference type="Gramene" id="Os06t0147200-01">
    <property type="protein sequence ID" value="Os06t0147200-01"/>
    <property type="gene ID" value="Os06g0147200"/>
</dbReference>
<gene>
    <name evidence="1" type="ordered locus">Os06g0147200</name>
    <name evidence="1" type="ORF">OSNPB_060147200</name>
</gene>
<dbReference type="Proteomes" id="UP000059680">
    <property type="component" value="Chromosome 6"/>
</dbReference>
<reference evidence="1 2" key="3">
    <citation type="journal article" date="2013" name="Rice">
        <title>Improvement of the Oryza sativa Nipponbare reference genome using next generation sequence and optical map data.</title>
        <authorList>
            <person name="Kawahara Y."/>
            <person name="de la Bastide M."/>
            <person name="Hamilton J.P."/>
            <person name="Kanamori H."/>
            <person name="McCombie W.R."/>
            <person name="Ouyang S."/>
            <person name="Schwartz D.C."/>
            <person name="Tanaka T."/>
            <person name="Wu J."/>
            <person name="Zhou S."/>
            <person name="Childs K.L."/>
            <person name="Davidson R.M."/>
            <person name="Lin H."/>
            <person name="Quesada-Ocampo L."/>
            <person name="Vaillancourt B."/>
            <person name="Sakai H."/>
            <person name="Lee S.S."/>
            <person name="Kim J."/>
            <person name="Numa H."/>
            <person name="Itoh T."/>
            <person name="Buell C.R."/>
            <person name="Matsumoto T."/>
        </authorList>
    </citation>
    <scope>NUCLEOTIDE SEQUENCE [LARGE SCALE GENOMIC DNA]</scope>
    <source>
        <strain evidence="2">cv. Nipponbare</strain>
    </source>
</reference>
<name>A0A0P0WSB3_ORYSJ</name>
<organism evidence="1 2">
    <name type="scientific">Oryza sativa subsp. japonica</name>
    <name type="common">Rice</name>
    <dbReference type="NCBI Taxonomy" id="39947"/>
    <lineage>
        <taxon>Eukaryota</taxon>
        <taxon>Viridiplantae</taxon>
        <taxon>Streptophyta</taxon>
        <taxon>Embryophyta</taxon>
        <taxon>Tracheophyta</taxon>
        <taxon>Spermatophyta</taxon>
        <taxon>Magnoliopsida</taxon>
        <taxon>Liliopsida</taxon>
        <taxon>Poales</taxon>
        <taxon>Poaceae</taxon>
        <taxon>BOP clade</taxon>
        <taxon>Oryzoideae</taxon>
        <taxon>Oryzeae</taxon>
        <taxon>Oryzinae</taxon>
        <taxon>Oryza</taxon>
        <taxon>Oryza sativa</taxon>
    </lineage>
</organism>
<accession>A0A0P0WSB3</accession>
<evidence type="ECO:0000313" key="1">
    <source>
        <dbReference type="EMBL" id="BAS96150.1"/>
    </source>
</evidence>
<evidence type="ECO:0000313" key="2">
    <source>
        <dbReference type="Proteomes" id="UP000059680"/>
    </source>
</evidence>
<proteinExistence type="predicted"/>